<dbReference type="EMBL" id="JALPRX010000112">
    <property type="protein sequence ID" value="MCK8787237.1"/>
    <property type="molecule type" value="Genomic_DNA"/>
</dbReference>
<evidence type="ECO:0000313" key="1">
    <source>
        <dbReference type="EMBL" id="MCK8787237.1"/>
    </source>
</evidence>
<name>A0A9X1YCG6_9PROT</name>
<keyword evidence="2" id="KW-1185">Reference proteome</keyword>
<reference evidence="1" key="1">
    <citation type="submission" date="2022-04" db="EMBL/GenBank/DDBJ databases">
        <title>Roseomonas acroporae sp. nov., isolated from coral Acropora digitifera.</title>
        <authorList>
            <person name="Sun H."/>
        </authorList>
    </citation>
    <scope>NUCLEOTIDE SEQUENCE</scope>
    <source>
        <strain evidence="1">NAR14</strain>
    </source>
</reference>
<dbReference type="AlphaFoldDB" id="A0A9X1YCG6"/>
<sequence>MLRDFAKFANQRFLRTVDWTVLGRLLAAHCDALVGLDLDLLESDAALGRQAVSEFLLGPKDRYPEGLVHDLHRIVRLDTPVAMQVLLDEAARQGVVMVQPAAGAKMTPRDLALLAFVDHPKVFAEAEGTVTFLQPPSVSEFNATEEGVVADLTPDRLEAFRLRAAALFAADLRGEFCRVRPYEDGDEVCIAIRHGAPPVTTEVIEKDGDTVRSFQEVDTAVLAYLAIAGRLTVWGCAKKRRADLAEAFADEVLGRPRLFKAADAQRLYTLEPAERMGGAFAFRIGADEEIDRVQIVEAQANRVATDLRTGKERTLFSATVRDTGGEALRLLHASRTDIVYGDNAWRLAHLVARIVLKTPGGGRAPTITVKIKPPDSLGFPRSRHKKRVMDLLRLNNLVHARQPTGIALAAE</sequence>
<evidence type="ECO:0000313" key="2">
    <source>
        <dbReference type="Proteomes" id="UP001139516"/>
    </source>
</evidence>
<organism evidence="1 2">
    <name type="scientific">Roseomonas acroporae</name>
    <dbReference type="NCBI Taxonomy" id="2937791"/>
    <lineage>
        <taxon>Bacteria</taxon>
        <taxon>Pseudomonadati</taxon>
        <taxon>Pseudomonadota</taxon>
        <taxon>Alphaproteobacteria</taxon>
        <taxon>Acetobacterales</taxon>
        <taxon>Roseomonadaceae</taxon>
        <taxon>Roseomonas</taxon>
    </lineage>
</organism>
<gene>
    <name evidence="1" type="ORF">M0638_22955</name>
</gene>
<protein>
    <submittedName>
        <fullName evidence="1">Uncharacterized protein</fullName>
    </submittedName>
</protein>
<dbReference type="RefSeq" id="WP_248669292.1">
    <property type="nucleotide sequence ID" value="NZ_JALPRX010000112.1"/>
</dbReference>
<comment type="caution">
    <text evidence="1">The sequence shown here is derived from an EMBL/GenBank/DDBJ whole genome shotgun (WGS) entry which is preliminary data.</text>
</comment>
<dbReference type="Proteomes" id="UP001139516">
    <property type="component" value="Unassembled WGS sequence"/>
</dbReference>
<accession>A0A9X1YCG6</accession>
<proteinExistence type="predicted"/>